<evidence type="ECO:0000313" key="1">
    <source>
        <dbReference type="EMBL" id="CAE0490963.1"/>
    </source>
</evidence>
<evidence type="ECO:0008006" key="2">
    <source>
        <dbReference type="Google" id="ProtNLM"/>
    </source>
</evidence>
<gene>
    <name evidence="1" type="ORF">DTER00134_LOCUS6036</name>
</gene>
<dbReference type="Gene3D" id="3.40.50.1000">
    <property type="entry name" value="HAD superfamily/HAD-like"/>
    <property type="match status" value="1"/>
</dbReference>
<sequence>MKGIKAMESNQGPLANKILFSDIDGTCMHDPKVDAGRSLTAGNVLLTTPPSTSGRVGVISSATIDMVAAYRKQGLKFVVVTGARLSTLLMRLPYLPYADALVCENGGRIFYPGSSLETACPLTEDLEWRTAQGAAGPAQQDATAPEARQGILWEYYRQLKSEGWPLDANGYTTSFRMTVKGKSQEQLQAAISAAPKELQSTFNLGHADFYPASSGKVGAARHLIQRFGTSFDLATFMCDDDNDLDLAAVVAKAFLPTHTSESVKRAIAARPEHFVLASKQGTEATEEMLVKVGQYYQGGLT</sequence>
<dbReference type="EMBL" id="HBIP01010786">
    <property type="protein sequence ID" value="CAE0490963.1"/>
    <property type="molecule type" value="Transcribed_RNA"/>
</dbReference>
<organism evidence="1">
    <name type="scientific">Dunaliella tertiolecta</name>
    <name type="common">Green alga</name>
    <dbReference type="NCBI Taxonomy" id="3047"/>
    <lineage>
        <taxon>Eukaryota</taxon>
        <taxon>Viridiplantae</taxon>
        <taxon>Chlorophyta</taxon>
        <taxon>core chlorophytes</taxon>
        <taxon>Chlorophyceae</taxon>
        <taxon>CS clade</taxon>
        <taxon>Chlamydomonadales</taxon>
        <taxon>Dunaliellaceae</taxon>
        <taxon>Dunaliella</taxon>
    </lineage>
</organism>
<protein>
    <recommendedName>
        <fullName evidence="2">Sucrose phosphatase-like domain-containing protein</fullName>
    </recommendedName>
</protein>
<proteinExistence type="predicted"/>
<dbReference type="InterPro" id="IPR023214">
    <property type="entry name" value="HAD_sf"/>
</dbReference>
<dbReference type="SUPFAM" id="SSF56784">
    <property type="entry name" value="HAD-like"/>
    <property type="match status" value="1"/>
</dbReference>
<dbReference type="AlphaFoldDB" id="A0A7S3QS67"/>
<reference evidence="1" key="1">
    <citation type="submission" date="2021-01" db="EMBL/GenBank/DDBJ databases">
        <authorList>
            <person name="Corre E."/>
            <person name="Pelletier E."/>
            <person name="Niang G."/>
            <person name="Scheremetjew M."/>
            <person name="Finn R."/>
            <person name="Kale V."/>
            <person name="Holt S."/>
            <person name="Cochrane G."/>
            <person name="Meng A."/>
            <person name="Brown T."/>
            <person name="Cohen L."/>
        </authorList>
    </citation>
    <scope>NUCLEOTIDE SEQUENCE</scope>
    <source>
        <strain evidence="1">CCMP1320</strain>
    </source>
</reference>
<accession>A0A7S3QS67</accession>
<name>A0A7S3QS67_DUNTE</name>
<dbReference type="InterPro" id="IPR036412">
    <property type="entry name" value="HAD-like_sf"/>
</dbReference>